<evidence type="ECO:0000313" key="2">
    <source>
        <dbReference type="EMBL" id="NXW79116.1"/>
    </source>
</evidence>
<feature type="region of interest" description="Disordered" evidence="1">
    <location>
        <begin position="1"/>
        <end position="53"/>
    </location>
</feature>
<protein>
    <submittedName>
        <fullName evidence="2">RBP1 protein</fullName>
    </submittedName>
</protein>
<feature type="compositionally biased region" description="Polar residues" evidence="1">
    <location>
        <begin position="1"/>
        <end position="12"/>
    </location>
</feature>
<dbReference type="EMBL" id="VZZX01010949">
    <property type="protein sequence ID" value="NXW79116.1"/>
    <property type="molecule type" value="Genomic_DNA"/>
</dbReference>
<feature type="non-terminal residue" evidence="2">
    <location>
        <position position="53"/>
    </location>
</feature>
<proteinExistence type="predicted"/>
<evidence type="ECO:0000313" key="3">
    <source>
        <dbReference type="Proteomes" id="UP000585317"/>
    </source>
</evidence>
<reference evidence="2 3" key="1">
    <citation type="submission" date="2019-09" db="EMBL/GenBank/DDBJ databases">
        <title>Bird 10,000 Genomes (B10K) Project - Family phase.</title>
        <authorList>
            <person name="Zhang G."/>
        </authorList>
    </citation>
    <scope>NUCLEOTIDE SEQUENCE [LARGE SCALE GENOMIC DNA]</scope>
    <source>
        <strain evidence="2">B10K-DU-001-67</strain>
        <tissue evidence="2">Muscle</tissue>
    </source>
</reference>
<organism evidence="2 3">
    <name type="scientific">Hirundo rustica</name>
    <name type="common">Barn swallow</name>
    <dbReference type="NCBI Taxonomy" id="43150"/>
    <lineage>
        <taxon>Eukaryota</taxon>
        <taxon>Metazoa</taxon>
        <taxon>Chordata</taxon>
        <taxon>Craniata</taxon>
        <taxon>Vertebrata</taxon>
        <taxon>Euteleostomi</taxon>
        <taxon>Archelosauria</taxon>
        <taxon>Archosauria</taxon>
        <taxon>Dinosauria</taxon>
        <taxon>Saurischia</taxon>
        <taxon>Theropoda</taxon>
        <taxon>Coelurosauria</taxon>
        <taxon>Aves</taxon>
        <taxon>Neognathae</taxon>
        <taxon>Neoaves</taxon>
        <taxon>Telluraves</taxon>
        <taxon>Australaves</taxon>
        <taxon>Passeriformes</taxon>
        <taxon>Sylvioidea</taxon>
        <taxon>Hirundinidae</taxon>
        <taxon>Hirundo</taxon>
    </lineage>
</organism>
<gene>
    <name evidence="2" type="primary">Ralbp1_2</name>
    <name evidence="2" type="ORF">HIRRUS_R13266</name>
</gene>
<dbReference type="Proteomes" id="UP000585317">
    <property type="component" value="Unassembled WGS sequence"/>
</dbReference>
<comment type="caution">
    <text evidence="2">The sequence shown here is derived from an EMBL/GenBank/DDBJ whole genome shotgun (WGS) entry which is preliminary data.</text>
</comment>
<feature type="compositionally biased region" description="Polar residues" evidence="1">
    <location>
        <begin position="24"/>
        <end position="43"/>
    </location>
</feature>
<evidence type="ECO:0000256" key="1">
    <source>
        <dbReference type="SAM" id="MobiDB-lite"/>
    </source>
</evidence>
<feature type="non-terminal residue" evidence="2">
    <location>
        <position position="1"/>
    </location>
</feature>
<accession>A0A7L4EWL5</accession>
<name>A0A7L4EWL5_HIRRU</name>
<sequence>CFLLPTSSPSEHSQVEHSGRLAHTCSSEESSPTKLPELSNTIELSPPHDGLYD</sequence>
<dbReference type="AlphaFoldDB" id="A0A7L4EWL5"/>